<proteinExistence type="inferred from homology"/>
<dbReference type="InterPro" id="IPR002132">
    <property type="entry name" value="Ribosomal_uL5"/>
</dbReference>
<comment type="similarity">
    <text evidence="2">Belongs to the universal ribosomal protein uL5 family.</text>
</comment>
<dbReference type="GO" id="GO:0006412">
    <property type="term" value="P:translation"/>
    <property type="evidence" value="ECO:0007669"/>
    <property type="project" value="InterPro"/>
</dbReference>
<feature type="domain" description="Large ribosomal subunit protein uL5 C-terminal" evidence="7">
    <location>
        <begin position="1293"/>
        <end position="1401"/>
    </location>
</feature>
<dbReference type="Proteomes" id="UP000310158">
    <property type="component" value="Unassembled WGS sequence"/>
</dbReference>
<evidence type="ECO:0000259" key="7">
    <source>
        <dbReference type="Pfam" id="PF00673"/>
    </source>
</evidence>
<evidence type="ECO:0000313" key="10">
    <source>
        <dbReference type="EMBL" id="THH12923.1"/>
    </source>
</evidence>
<feature type="region of interest" description="Disordered" evidence="5">
    <location>
        <begin position="472"/>
        <end position="508"/>
    </location>
</feature>
<dbReference type="GO" id="GO:1990904">
    <property type="term" value="C:ribonucleoprotein complex"/>
    <property type="evidence" value="ECO:0007669"/>
    <property type="project" value="UniProtKB-KW"/>
</dbReference>
<dbReference type="SUPFAM" id="SSF55282">
    <property type="entry name" value="RL5-like"/>
    <property type="match status" value="1"/>
</dbReference>
<dbReference type="GO" id="GO:0005840">
    <property type="term" value="C:ribosome"/>
    <property type="evidence" value="ECO:0007669"/>
    <property type="project" value="UniProtKB-KW"/>
</dbReference>
<keyword evidence="4" id="KW-0687">Ribonucleoprotein</keyword>
<sequence>MQLISRAEVDVGPLRGSLLTPDLILSMQYVGLAAFTILIWDHIITFSDEVEYVWKGNKGPLVYLFLFNRYFTPVAFIINLYAYFGRTWTDNAATNMLAGAHSNTRRCAHFVRYEGSMTMIGITVVALMIFLRIRALYHRIFFVQAIVFTILLVFIGVNAWLMTHGVAVRPTADLRPFVDSCTMIFDPKIGPIAAASAWLPLLYDTVVVVLVIHRTIKPLWRQDAGQILRVILQEGLAYYRQCHFFCYSCVDYYDCVRQPVGAKYHSAARTPVTMMSRITIHLRRFAHFNALGYTVSMPTAPPVGELTWRSAAYPSPVHRRVPHVRRVESEGSFFAMVTRPGDDVIEVERVRSVGVWFPVPVGVFLRRVVNVISTLGITHHYLLPRSEVDQEANARLQSSKFPCFRSLDDIRSLDWSWWSNNELALTGSGDASVITGAARKECLSEHITKAGGISIQWPRWRWPDVPRLSFFGEKQDTTPDVGTPDEEQEQEIKHQNMPTSHPRRPPPRDEYVDPATLDTIHRLILSPVLYDPIRTPRYPIVLCHGLYGFDVRGPSAFPSLRMHYWSSILHILRKTIGAEVIVTSVPGTGSIASRSENLHRFLQSNAPGRGLNFLAHSMGGLDCRYLITHIKPTEYKPLSLTTIATPHRGSAFMDWCTEYLGLGRTRKEQESIMRAAKSAADTLDAVSSASSFSNPPDSQPNSKPSSSPLFMSFSSLPSSFTTLILSMFDSPAYANLTTTYLNTIFNPFTPDDPRVKYFSVAGRLENMNVWHPLWLPKIILDAAEAKDRKRLQRDALSVLGDASTQVDDASYARKMLDEPPPPGVHDDMWGHDGLVSVQSARWGEFLGTMEGCDHWQLRGASGIEMGMEMPSVGLGGGWGFGDWGRFTRAWTRADRARTTAAQEGGGNSKEKEKEAEYMLKSSTDRLSTVFDWLVEQVPMDSLASLNLKSRVHQEAKERKEQGMETKEKRERKERKKQRKSDLESDKDLERFYVALTRSYLTVSWLAWLNVQRLQPFDTLDHSCCPPRQEEMWFQTLVVHIIADVFLEHSNLEDCLCPLRPTSSFKSVVNAVGISSTWATCKNLFLDTADDSAAQVPPLSSVQVLKMSSTAVVRKAAAKPIRSLRPTRSAPKIRRPLRRDRDGLPVPHVNIILRDTHPTRLGDHYYTTLQDDLLYMTYKHESEARPPPRQIRLTFDPEDPYTKLRYNPPVGGSQLGRKLAPPTTVENVVRLERIALHMMAKDALTSRQNLLGPIMLFRALSGETERGGGRHAVEGVQIVNGIKTVGGWTRPGLPLGVKVEMKGPKMYEFLGTLTEFVLPRLREFPGIIMPAASQTMHSPSGVSGVVSFGLPPEAMGHFPQIEVNLDAYPKTYGMHIHFITNATGEGAQNKARKLLSGFQIPFTRK</sequence>
<dbReference type="InterPro" id="IPR045340">
    <property type="entry name" value="DUF6533"/>
</dbReference>
<feature type="region of interest" description="Disordered" evidence="5">
    <location>
        <begin position="687"/>
        <end position="706"/>
    </location>
</feature>
<comment type="caution">
    <text evidence="10">The sequence shown here is derived from an EMBL/GenBank/DDBJ whole genome shotgun (WGS) entry which is preliminary data.</text>
</comment>
<evidence type="ECO:0000259" key="9">
    <source>
        <dbReference type="Pfam" id="PF20151"/>
    </source>
</evidence>
<reference evidence="10 11" key="1">
    <citation type="submission" date="2019-02" db="EMBL/GenBank/DDBJ databases">
        <title>Genome sequencing of the rare red list fungi Bondarzewia mesenterica.</title>
        <authorList>
            <person name="Buettner E."/>
            <person name="Kellner H."/>
        </authorList>
    </citation>
    <scope>NUCLEOTIDE SEQUENCE [LARGE SCALE GENOMIC DNA]</scope>
    <source>
        <strain evidence="10 11">DSM 108281</strain>
    </source>
</reference>
<feature type="transmembrane region" description="Helical" evidence="6">
    <location>
        <begin position="23"/>
        <end position="40"/>
    </location>
</feature>
<keyword evidence="6" id="KW-0812">Transmembrane</keyword>
<comment type="similarity">
    <text evidence="1">Belongs to the putative lipase ROG1 family.</text>
</comment>
<dbReference type="Gene3D" id="3.40.50.1820">
    <property type="entry name" value="alpha/beta hydrolase"/>
    <property type="match status" value="1"/>
</dbReference>
<evidence type="ECO:0000256" key="5">
    <source>
        <dbReference type="SAM" id="MobiDB-lite"/>
    </source>
</evidence>
<feature type="domain" description="DUF6533" evidence="9">
    <location>
        <begin position="29"/>
        <end position="73"/>
    </location>
</feature>
<evidence type="ECO:0000256" key="3">
    <source>
        <dbReference type="ARBA" id="ARBA00022980"/>
    </source>
</evidence>
<feature type="transmembrane region" description="Helical" evidence="6">
    <location>
        <begin position="115"/>
        <end position="133"/>
    </location>
</feature>
<dbReference type="GO" id="GO:0003735">
    <property type="term" value="F:structural constituent of ribosome"/>
    <property type="evidence" value="ECO:0007669"/>
    <property type="project" value="InterPro"/>
</dbReference>
<feature type="domain" description="DUF676" evidence="8">
    <location>
        <begin position="611"/>
        <end position="654"/>
    </location>
</feature>
<evidence type="ECO:0000313" key="11">
    <source>
        <dbReference type="Proteomes" id="UP000310158"/>
    </source>
</evidence>
<gene>
    <name evidence="10" type="ORF">EW146_g7241</name>
</gene>
<organism evidence="10 11">
    <name type="scientific">Bondarzewia mesenterica</name>
    <dbReference type="NCBI Taxonomy" id="1095465"/>
    <lineage>
        <taxon>Eukaryota</taxon>
        <taxon>Fungi</taxon>
        <taxon>Dikarya</taxon>
        <taxon>Basidiomycota</taxon>
        <taxon>Agaricomycotina</taxon>
        <taxon>Agaricomycetes</taxon>
        <taxon>Russulales</taxon>
        <taxon>Bondarzewiaceae</taxon>
        <taxon>Bondarzewia</taxon>
    </lineage>
</organism>
<feature type="region of interest" description="Disordered" evidence="5">
    <location>
        <begin position="895"/>
        <end position="915"/>
    </location>
</feature>
<feature type="transmembrane region" description="Helical" evidence="6">
    <location>
        <begin position="192"/>
        <end position="212"/>
    </location>
</feature>
<dbReference type="InterPro" id="IPR029058">
    <property type="entry name" value="AB_hydrolase_fold"/>
</dbReference>
<evidence type="ECO:0000259" key="8">
    <source>
        <dbReference type="Pfam" id="PF05057"/>
    </source>
</evidence>
<dbReference type="Pfam" id="PF20151">
    <property type="entry name" value="DUF6533"/>
    <property type="match status" value="1"/>
</dbReference>
<feature type="transmembrane region" description="Helical" evidence="6">
    <location>
        <begin position="140"/>
        <end position="161"/>
    </location>
</feature>
<name>A0A4V3XEA6_9AGAM</name>
<keyword evidence="6" id="KW-1133">Transmembrane helix</keyword>
<accession>A0A4V3XEA6</accession>
<dbReference type="Pfam" id="PF00673">
    <property type="entry name" value="Ribosomal_L5_C"/>
    <property type="match status" value="1"/>
</dbReference>
<evidence type="ECO:0000256" key="4">
    <source>
        <dbReference type="ARBA" id="ARBA00023274"/>
    </source>
</evidence>
<dbReference type="Pfam" id="PF05057">
    <property type="entry name" value="DUF676"/>
    <property type="match status" value="1"/>
</dbReference>
<keyword evidence="6" id="KW-0472">Membrane</keyword>
<evidence type="ECO:0000256" key="1">
    <source>
        <dbReference type="ARBA" id="ARBA00007920"/>
    </source>
</evidence>
<dbReference type="InterPro" id="IPR007751">
    <property type="entry name" value="DUF676_lipase-like"/>
</dbReference>
<dbReference type="InterPro" id="IPR031309">
    <property type="entry name" value="Ribosomal_uL5_C"/>
</dbReference>
<dbReference type="InterPro" id="IPR022803">
    <property type="entry name" value="Ribosomal_uL5_dom_sf"/>
</dbReference>
<evidence type="ECO:0000256" key="6">
    <source>
        <dbReference type="SAM" id="Phobius"/>
    </source>
</evidence>
<dbReference type="OrthoDB" id="5592486at2759"/>
<dbReference type="PANTHER" id="PTHR11994">
    <property type="entry name" value="60S RIBOSOMAL PROTEIN L11-RELATED"/>
    <property type="match status" value="1"/>
</dbReference>
<feature type="region of interest" description="Disordered" evidence="5">
    <location>
        <begin position="951"/>
        <end position="980"/>
    </location>
</feature>
<dbReference type="Gene3D" id="3.30.1440.10">
    <property type="match status" value="1"/>
</dbReference>
<evidence type="ECO:0000256" key="2">
    <source>
        <dbReference type="ARBA" id="ARBA00008553"/>
    </source>
</evidence>
<feature type="transmembrane region" description="Helical" evidence="6">
    <location>
        <begin position="61"/>
        <end position="84"/>
    </location>
</feature>
<keyword evidence="11" id="KW-1185">Reference proteome</keyword>
<dbReference type="EMBL" id="SGPL01000402">
    <property type="protein sequence ID" value="THH12923.1"/>
    <property type="molecule type" value="Genomic_DNA"/>
</dbReference>
<dbReference type="SUPFAM" id="SSF53474">
    <property type="entry name" value="alpha/beta-Hydrolases"/>
    <property type="match status" value="1"/>
</dbReference>
<feature type="compositionally biased region" description="Basic and acidic residues" evidence="5">
    <location>
        <begin position="951"/>
        <end position="970"/>
    </location>
</feature>
<keyword evidence="3" id="KW-0689">Ribosomal protein</keyword>
<protein>
    <submittedName>
        <fullName evidence="10">Uncharacterized protein</fullName>
    </submittedName>
</protein>